<reference evidence="10" key="1">
    <citation type="journal article" date="2020" name="mSystems">
        <title>Genome- and Community-Level Interaction Insights into Carbon Utilization and Element Cycling Functions of Hydrothermarchaeota in Hydrothermal Sediment.</title>
        <authorList>
            <person name="Zhou Z."/>
            <person name="Liu Y."/>
            <person name="Xu W."/>
            <person name="Pan J."/>
            <person name="Luo Z.H."/>
            <person name="Li M."/>
        </authorList>
    </citation>
    <scope>NUCLEOTIDE SEQUENCE [LARGE SCALE GENOMIC DNA]</scope>
    <source>
        <strain evidence="10">SpSt-258</strain>
    </source>
</reference>
<name>A0A7V0Z496_UNCW3</name>
<dbReference type="GO" id="GO:0015421">
    <property type="term" value="F:ABC-type oligopeptide transporter activity"/>
    <property type="evidence" value="ECO:0007669"/>
    <property type="project" value="TreeGrafter"/>
</dbReference>
<dbReference type="PANTHER" id="PTHR43394">
    <property type="entry name" value="ATP-DEPENDENT PERMEASE MDL1, MITOCHONDRIAL"/>
    <property type="match status" value="1"/>
</dbReference>
<dbReference type="PROSITE" id="PS00211">
    <property type="entry name" value="ABC_TRANSPORTER_1"/>
    <property type="match status" value="1"/>
</dbReference>
<feature type="domain" description="ABC transporter" evidence="8">
    <location>
        <begin position="340"/>
        <end position="572"/>
    </location>
</feature>
<keyword evidence="4 10" id="KW-0067">ATP-binding</keyword>
<feature type="transmembrane region" description="Helical" evidence="7">
    <location>
        <begin position="21"/>
        <end position="43"/>
    </location>
</feature>
<evidence type="ECO:0000259" key="9">
    <source>
        <dbReference type="PROSITE" id="PS50929"/>
    </source>
</evidence>
<feature type="domain" description="ABC transmembrane type-1" evidence="9">
    <location>
        <begin position="24"/>
        <end position="306"/>
    </location>
</feature>
<dbReference type="GO" id="GO:0016887">
    <property type="term" value="F:ATP hydrolysis activity"/>
    <property type="evidence" value="ECO:0007669"/>
    <property type="project" value="InterPro"/>
</dbReference>
<dbReference type="GO" id="GO:0005886">
    <property type="term" value="C:plasma membrane"/>
    <property type="evidence" value="ECO:0007669"/>
    <property type="project" value="UniProtKB-SubCell"/>
</dbReference>
<comment type="subcellular location">
    <subcellularLocation>
        <location evidence="1">Cell membrane</location>
        <topology evidence="1">Multi-pass membrane protein</topology>
    </subcellularLocation>
</comment>
<accession>A0A7V0Z496</accession>
<keyword evidence="3" id="KW-0547">Nucleotide-binding</keyword>
<dbReference type="SMART" id="SM00382">
    <property type="entry name" value="AAA"/>
    <property type="match status" value="1"/>
</dbReference>
<keyword evidence="5 7" id="KW-1133">Transmembrane helix</keyword>
<sequence length="577" mass="65535">MLKDIKRYYTILAKYTKGEGPYILAGITLATISQICTLTTPFLTRFLIDNIIGQKNLFLISRFILFCILVLIVLFATTIASNYILIRVFRKSGIKFRMDLFVSLQHNSPLEFFGKTQSGEIAYRLLQDTSVIETSWSNILVTLPLQFILLISGIFMLLWNLNLSLFAFLILGIQIIIITKFRKPLLKYSLLVKAKDQDLTGYTVEHFRRIQLIRSLSTEKKEQIRFHKKLHELVKVSVRAFMLSKFSSAIAATVNNLWAFGILWYGGSQVINGHITLGTLMAFLLFTNILYQPISTLTNLVLSFQDTRASLNRCLEYLNLRPKVLESSKSIDYTPKEGRITLKNLSFDYNCRPVLKDINLEMPANIILALVGKSGVGKTTLCKLLVRFYDPNQGAIFLDDMNIKDITIASLRKSVLLMLQNHYVFPGTIWENITYGLKLISKEDVYRVAKEAALDFIGDLPDGYETLIGEGGINLSAGEAQRIALARAFLIKPKVLILDEPTSFIDTESEEKIKKVLLKMKENMTIILIAHRLSTIMVADKICVMEEGQIVETGTHNELIEKNGIYPKIFKSVLKNR</sequence>
<dbReference type="Pfam" id="PF00664">
    <property type="entry name" value="ABC_membrane"/>
    <property type="match status" value="1"/>
</dbReference>
<dbReference type="SUPFAM" id="SSF90123">
    <property type="entry name" value="ABC transporter transmembrane region"/>
    <property type="match status" value="1"/>
</dbReference>
<dbReference type="Pfam" id="PF00005">
    <property type="entry name" value="ABC_tran"/>
    <property type="match status" value="1"/>
</dbReference>
<dbReference type="PROSITE" id="PS50929">
    <property type="entry name" value="ABC_TM1F"/>
    <property type="match status" value="1"/>
</dbReference>
<keyword evidence="2 7" id="KW-0812">Transmembrane</keyword>
<feature type="transmembrane region" description="Helical" evidence="7">
    <location>
        <begin position="271"/>
        <end position="291"/>
    </location>
</feature>
<evidence type="ECO:0000313" key="10">
    <source>
        <dbReference type="EMBL" id="HDY58340.1"/>
    </source>
</evidence>
<proteinExistence type="predicted"/>
<dbReference type="PANTHER" id="PTHR43394:SF1">
    <property type="entry name" value="ATP-BINDING CASSETTE SUB-FAMILY B MEMBER 10, MITOCHONDRIAL"/>
    <property type="match status" value="1"/>
</dbReference>
<organism evidence="10">
    <name type="scientific">candidate division WOR-3 bacterium</name>
    <dbReference type="NCBI Taxonomy" id="2052148"/>
    <lineage>
        <taxon>Bacteria</taxon>
        <taxon>Bacteria division WOR-3</taxon>
    </lineage>
</organism>
<dbReference type="InterPro" id="IPR017871">
    <property type="entry name" value="ABC_transporter-like_CS"/>
</dbReference>
<dbReference type="Gene3D" id="1.20.1560.10">
    <property type="entry name" value="ABC transporter type 1, transmembrane domain"/>
    <property type="match status" value="1"/>
</dbReference>
<feature type="transmembrane region" description="Helical" evidence="7">
    <location>
        <begin position="63"/>
        <end position="86"/>
    </location>
</feature>
<feature type="transmembrane region" description="Helical" evidence="7">
    <location>
        <begin position="246"/>
        <end position="265"/>
    </location>
</feature>
<dbReference type="InterPro" id="IPR039421">
    <property type="entry name" value="Type_1_exporter"/>
</dbReference>
<dbReference type="InterPro" id="IPR003593">
    <property type="entry name" value="AAA+_ATPase"/>
</dbReference>
<dbReference type="InterPro" id="IPR036640">
    <property type="entry name" value="ABC1_TM_sf"/>
</dbReference>
<dbReference type="EMBL" id="DSKY01000006">
    <property type="protein sequence ID" value="HDY58340.1"/>
    <property type="molecule type" value="Genomic_DNA"/>
</dbReference>
<evidence type="ECO:0000256" key="2">
    <source>
        <dbReference type="ARBA" id="ARBA00022692"/>
    </source>
</evidence>
<dbReference type="SUPFAM" id="SSF52540">
    <property type="entry name" value="P-loop containing nucleoside triphosphate hydrolases"/>
    <property type="match status" value="1"/>
</dbReference>
<evidence type="ECO:0000256" key="6">
    <source>
        <dbReference type="ARBA" id="ARBA00023136"/>
    </source>
</evidence>
<dbReference type="Gene3D" id="3.40.50.300">
    <property type="entry name" value="P-loop containing nucleotide triphosphate hydrolases"/>
    <property type="match status" value="1"/>
</dbReference>
<feature type="transmembrane region" description="Helical" evidence="7">
    <location>
        <begin position="165"/>
        <end position="181"/>
    </location>
</feature>
<evidence type="ECO:0000256" key="1">
    <source>
        <dbReference type="ARBA" id="ARBA00004651"/>
    </source>
</evidence>
<dbReference type="CDD" id="cd07346">
    <property type="entry name" value="ABC_6TM_exporters"/>
    <property type="match status" value="1"/>
</dbReference>
<dbReference type="FunFam" id="3.40.50.300:FF:000218">
    <property type="entry name" value="Multidrug ABC transporter ATP-binding protein"/>
    <property type="match status" value="1"/>
</dbReference>
<gene>
    <name evidence="10" type="ORF">ENP86_02130</name>
</gene>
<dbReference type="GO" id="GO:0005524">
    <property type="term" value="F:ATP binding"/>
    <property type="evidence" value="ECO:0007669"/>
    <property type="project" value="UniProtKB-KW"/>
</dbReference>
<evidence type="ECO:0000256" key="4">
    <source>
        <dbReference type="ARBA" id="ARBA00022840"/>
    </source>
</evidence>
<keyword evidence="6 7" id="KW-0472">Membrane</keyword>
<protein>
    <submittedName>
        <fullName evidence="10">ABC transporter ATP-binding protein</fullName>
    </submittedName>
</protein>
<dbReference type="InterPro" id="IPR003439">
    <property type="entry name" value="ABC_transporter-like_ATP-bd"/>
</dbReference>
<dbReference type="InterPro" id="IPR011527">
    <property type="entry name" value="ABC1_TM_dom"/>
</dbReference>
<evidence type="ECO:0000256" key="7">
    <source>
        <dbReference type="SAM" id="Phobius"/>
    </source>
</evidence>
<evidence type="ECO:0000256" key="3">
    <source>
        <dbReference type="ARBA" id="ARBA00022741"/>
    </source>
</evidence>
<dbReference type="AlphaFoldDB" id="A0A7V0Z496"/>
<comment type="caution">
    <text evidence="10">The sequence shown here is derived from an EMBL/GenBank/DDBJ whole genome shotgun (WGS) entry which is preliminary data.</text>
</comment>
<evidence type="ECO:0000256" key="5">
    <source>
        <dbReference type="ARBA" id="ARBA00022989"/>
    </source>
</evidence>
<dbReference type="InterPro" id="IPR027417">
    <property type="entry name" value="P-loop_NTPase"/>
</dbReference>
<dbReference type="PROSITE" id="PS50893">
    <property type="entry name" value="ABC_TRANSPORTER_2"/>
    <property type="match status" value="1"/>
</dbReference>
<evidence type="ECO:0000259" key="8">
    <source>
        <dbReference type="PROSITE" id="PS50893"/>
    </source>
</evidence>